<protein>
    <recommendedName>
        <fullName evidence="1">Polymerase nucleotidyl transferase domain-containing protein</fullName>
    </recommendedName>
</protein>
<evidence type="ECO:0000313" key="2">
    <source>
        <dbReference type="EMBL" id="MPN00462.1"/>
    </source>
</evidence>
<proteinExistence type="predicted"/>
<dbReference type="AlphaFoldDB" id="A0A645EGQ3"/>
<sequence>MINSEIIIKKLKEELEPLQYVHAMWLEGADAIGQADEYSDIDIYIDIEDEHEQEAIDKVENILSRVSEIDYKYVMNHGHPKLRQRIYHLKGSSEYLMIDFCWQLHSRDKEEYVYIKGNTIEAAKVIFDKSEIIRYKDYKEEDYKSFNIEALEECKYRYSQHCRVEKYIHRGMYLEAYAYYNRYVLEPLINVLRMIYTPAHAHYYLIHISQHLPKNEVEKLQFFAQVSSLKDIEDKIPQAKIWFSELVERLKELGME</sequence>
<dbReference type="InterPro" id="IPR002934">
    <property type="entry name" value="Polymerase_NTP_transf_dom"/>
</dbReference>
<reference evidence="2" key="1">
    <citation type="submission" date="2019-08" db="EMBL/GenBank/DDBJ databases">
        <authorList>
            <person name="Kucharzyk K."/>
            <person name="Murdoch R.W."/>
            <person name="Higgins S."/>
            <person name="Loffler F."/>
        </authorList>
    </citation>
    <scope>NUCLEOTIDE SEQUENCE</scope>
</reference>
<feature type="domain" description="Polymerase nucleotidyl transferase" evidence="1">
    <location>
        <begin position="8"/>
        <end position="72"/>
    </location>
</feature>
<evidence type="ECO:0000259" key="1">
    <source>
        <dbReference type="Pfam" id="PF01909"/>
    </source>
</evidence>
<dbReference type="GO" id="GO:0016779">
    <property type="term" value="F:nucleotidyltransferase activity"/>
    <property type="evidence" value="ECO:0007669"/>
    <property type="project" value="InterPro"/>
</dbReference>
<dbReference type="Gene3D" id="3.30.460.10">
    <property type="entry name" value="Beta Polymerase, domain 2"/>
    <property type="match status" value="1"/>
</dbReference>
<comment type="caution">
    <text evidence="2">The sequence shown here is derived from an EMBL/GenBank/DDBJ whole genome shotgun (WGS) entry which is preliminary data.</text>
</comment>
<dbReference type="InterPro" id="IPR043519">
    <property type="entry name" value="NT_sf"/>
</dbReference>
<organism evidence="2">
    <name type="scientific">bioreactor metagenome</name>
    <dbReference type="NCBI Taxonomy" id="1076179"/>
    <lineage>
        <taxon>unclassified sequences</taxon>
        <taxon>metagenomes</taxon>
        <taxon>ecological metagenomes</taxon>
    </lineage>
</organism>
<dbReference type="Pfam" id="PF01909">
    <property type="entry name" value="NTP_transf_2"/>
    <property type="match status" value="1"/>
</dbReference>
<gene>
    <name evidence="2" type="ORF">SDC9_147657</name>
</gene>
<dbReference type="EMBL" id="VSSQ01046491">
    <property type="protein sequence ID" value="MPN00462.1"/>
    <property type="molecule type" value="Genomic_DNA"/>
</dbReference>
<name>A0A645EGQ3_9ZZZZ</name>
<accession>A0A645EGQ3</accession>
<dbReference type="SUPFAM" id="SSF81301">
    <property type="entry name" value="Nucleotidyltransferase"/>
    <property type="match status" value="1"/>
</dbReference>